<sequence>MGLTIAALLMLSVAVLGARLPSHTKTVDVTADLDYAGGATITFAKRLGDTTSPACGCPRKNPPGGWQGIVMPATSLTVHREGAGRVTQYDIFNPEPGQWHAFPDRRGIAVLRAAFGYERGRHPTRQEILYALDHDPELFEVLPTDVASVVTGSPLHVASIGPAAVAALGPPAGRPVHLDYAVPARAPSDRTLVLSSAFASSSAGDDDDPSHTVPMLDVLGPSVLVWAKVDVTTPFHETLMTTPPKPFDGHSLRRRSAPAFLTSSSSPDLPGKVDVYTVLAIAQGSFAVRIVPRPGDRDETRMFEPISPAAGRIVVTAPRVGSQADKLARAFARIDEDPTVDVTDIPFMTDATMTKRRGFGMEIPELWYGGDQAFQFPPTPPVAGVNVFGVMSDLTLDDARGHLTVDGSPRALGARTDLDLSNISGRARDRDKLLIPVRLDGRTAELHVQGRARAQLGTTPLATEPNAISRLLTADITIAISTIAAALLALAAVGLQIRALRATPAGI</sequence>
<name>A0ABU4HXR8_9ACTN</name>
<accession>A0ABU4HXR8</accession>
<keyword evidence="4" id="KW-1185">Reference proteome</keyword>
<evidence type="ECO:0000256" key="1">
    <source>
        <dbReference type="SAM" id="Phobius"/>
    </source>
</evidence>
<dbReference type="EMBL" id="JAWSTH010000120">
    <property type="protein sequence ID" value="MDW5598120.1"/>
    <property type="molecule type" value="Genomic_DNA"/>
</dbReference>
<reference evidence="4" key="1">
    <citation type="submission" date="2023-07" db="EMBL/GenBank/DDBJ databases">
        <title>Conexibacter stalactiti sp. nov., isolated from stalactites in a lava cave and emended description of the genus Conexibacter.</title>
        <authorList>
            <person name="Lee S.D."/>
        </authorList>
    </citation>
    <scope>NUCLEOTIDE SEQUENCE [LARGE SCALE GENOMIC DNA]</scope>
    <source>
        <strain evidence="4">KCTC 39840</strain>
    </source>
</reference>
<feature type="signal peptide" evidence="2">
    <location>
        <begin position="1"/>
        <end position="18"/>
    </location>
</feature>
<reference evidence="3 4" key="2">
    <citation type="submission" date="2023-10" db="EMBL/GenBank/DDBJ databases">
        <authorList>
            <person name="Han X.F."/>
        </authorList>
    </citation>
    <scope>NUCLEOTIDE SEQUENCE [LARGE SCALE GENOMIC DNA]</scope>
    <source>
        <strain evidence="3 4">KCTC 39840</strain>
    </source>
</reference>
<evidence type="ECO:0000313" key="4">
    <source>
        <dbReference type="Proteomes" id="UP001284601"/>
    </source>
</evidence>
<keyword evidence="1" id="KW-1133">Transmembrane helix</keyword>
<keyword evidence="1" id="KW-0472">Membrane</keyword>
<dbReference type="Proteomes" id="UP001284601">
    <property type="component" value="Unassembled WGS sequence"/>
</dbReference>
<protein>
    <recommendedName>
        <fullName evidence="5">DUF2330 domain-containing protein</fullName>
    </recommendedName>
</protein>
<keyword evidence="1" id="KW-0812">Transmembrane</keyword>
<evidence type="ECO:0008006" key="5">
    <source>
        <dbReference type="Google" id="ProtNLM"/>
    </source>
</evidence>
<feature type="transmembrane region" description="Helical" evidence="1">
    <location>
        <begin position="476"/>
        <end position="495"/>
    </location>
</feature>
<proteinExistence type="predicted"/>
<gene>
    <name evidence="3" type="ORF">R7226_27435</name>
</gene>
<evidence type="ECO:0000313" key="3">
    <source>
        <dbReference type="EMBL" id="MDW5598120.1"/>
    </source>
</evidence>
<dbReference type="RefSeq" id="WP_318600588.1">
    <property type="nucleotide sequence ID" value="NZ_JAWSTH010000120.1"/>
</dbReference>
<comment type="caution">
    <text evidence="3">The sequence shown here is derived from an EMBL/GenBank/DDBJ whole genome shotgun (WGS) entry which is preliminary data.</text>
</comment>
<feature type="chain" id="PRO_5045686223" description="DUF2330 domain-containing protein" evidence="2">
    <location>
        <begin position="19"/>
        <end position="507"/>
    </location>
</feature>
<organism evidence="3 4">
    <name type="scientific">Conexibacter stalactiti</name>
    <dbReference type="NCBI Taxonomy" id="1940611"/>
    <lineage>
        <taxon>Bacteria</taxon>
        <taxon>Bacillati</taxon>
        <taxon>Actinomycetota</taxon>
        <taxon>Thermoleophilia</taxon>
        <taxon>Solirubrobacterales</taxon>
        <taxon>Conexibacteraceae</taxon>
        <taxon>Conexibacter</taxon>
    </lineage>
</organism>
<evidence type="ECO:0000256" key="2">
    <source>
        <dbReference type="SAM" id="SignalP"/>
    </source>
</evidence>
<keyword evidence="2" id="KW-0732">Signal</keyword>